<dbReference type="Proteomes" id="UP001145114">
    <property type="component" value="Unassembled WGS sequence"/>
</dbReference>
<dbReference type="EMBL" id="JAMZIH010005321">
    <property type="protein sequence ID" value="KAJ1675408.1"/>
    <property type="molecule type" value="Genomic_DNA"/>
</dbReference>
<gene>
    <name evidence="1" type="ORF">EV182_001329</name>
</gene>
<comment type="caution">
    <text evidence="1">The sequence shown here is derived from an EMBL/GenBank/DDBJ whole genome shotgun (WGS) entry which is preliminary data.</text>
</comment>
<protein>
    <submittedName>
        <fullName evidence="1">Uncharacterized protein</fullName>
    </submittedName>
</protein>
<organism evidence="1 2">
    <name type="scientific">Spiromyces aspiralis</name>
    <dbReference type="NCBI Taxonomy" id="68401"/>
    <lineage>
        <taxon>Eukaryota</taxon>
        <taxon>Fungi</taxon>
        <taxon>Fungi incertae sedis</taxon>
        <taxon>Zoopagomycota</taxon>
        <taxon>Kickxellomycotina</taxon>
        <taxon>Kickxellomycetes</taxon>
        <taxon>Kickxellales</taxon>
        <taxon>Kickxellaceae</taxon>
        <taxon>Spiromyces</taxon>
    </lineage>
</organism>
<keyword evidence="2" id="KW-1185">Reference proteome</keyword>
<name>A0ACC1HI37_9FUNG</name>
<evidence type="ECO:0000313" key="1">
    <source>
        <dbReference type="EMBL" id="KAJ1675408.1"/>
    </source>
</evidence>
<sequence length="166" mass="18295">MKVIPSSQLPEYGSFVISRFDGLQKDAVSRLIGWIRDQDPLVKDMAIVDASKVIDEFHLILAINRALHADSRGNLKTTNIYSEVLYMLSPTKNIRDAFKNFGISESTTSAIVIQVAKGEEELEQAKAKLGDLDLGKDTYSDGFDNGSTNIDAIKKASEDERSVKLG</sequence>
<accession>A0ACC1HI37</accession>
<evidence type="ECO:0000313" key="2">
    <source>
        <dbReference type="Proteomes" id="UP001145114"/>
    </source>
</evidence>
<proteinExistence type="predicted"/>
<reference evidence="1" key="1">
    <citation type="submission" date="2022-06" db="EMBL/GenBank/DDBJ databases">
        <title>Phylogenomic reconstructions and comparative analyses of Kickxellomycotina fungi.</title>
        <authorList>
            <person name="Reynolds N.K."/>
            <person name="Stajich J.E."/>
            <person name="Barry K."/>
            <person name="Grigoriev I.V."/>
            <person name="Crous P."/>
            <person name="Smith M.E."/>
        </authorList>
    </citation>
    <scope>NUCLEOTIDE SEQUENCE</scope>
    <source>
        <strain evidence="1">RSA 2271</strain>
    </source>
</reference>